<dbReference type="Gene3D" id="3.30.1330.20">
    <property type="entry name" value="Tubulin/FtsZ, C-terminal domain"/>
    <property type="match status" value="1"/>
</dbReference>
<dbReference type="OrthoDB" id="271881at2759"/>
<dbReference type="InterPro" id="IPR003008">
    <property type="entry name" value="Tubulin_FtsZ_GTPase"/>
</dbReference>
<dbReference type="GO" id="GO:0016787">
    <property type="term" value="F:hydrolase activity"/>
    <property type="evidence" value="ECO:0007669"/>
    <property type="project" value="UniProtKB-KW"/>
</dbReference>
<dbReference type="SMART" id="SM00864">
    <property type="entry name" value="Tubulin"/>
    <property type="match status" value="1"/>
</dbReference>
<dbReference type="InterPro" id="IPR017975">
    <property type="entry name" value="Tubulin_CS"/>
</dbReference>
<dbReference type="PRINTS" id="PR01161">
    <property type="entry name" value="TUBULIN"/>
</dbReference>
<dbReference type="AlphaFoldDB" id="A0A1R2CT03"/>
<dbReference type="PRINTS" id="PR01162">
    <property type="entry name" value="ALPHATUBULIN"/>
</dbReference>
<dbReference type="GO" id="GO:0005200">
    <property type="term" value="F:structural constituent of cytoskeleton"/>
    <property type="evidence" value="ECO:0007669"/>
    <property type="project" value="InterPro"/>
</dbReference>
<dbReference type="EMBL" id="MPUH01000067">
    <property type="protein sequence ID" value="OMJ92149.1"/>
    <property type="molecule type" value="Genomic_DNA"/>
</dbReference>
<keyword evidence="2" id="KW-0963">Cytoplasm</keyword>
<dbReference type="InterPro" id="IPR018316">
    <property type="entry name" value="Tubulin/FtsZ_2-layer-sand-dom"/>
</dbReference>
<keyword evidence="7 9" id="KW-0342">GTP-binding</keyword>
<dbReference type="Gene3D" id="1.10.287.600">
    <property type="entry name" value="Helix hairpin bin"/>
    <property type="match status" value="1"/>
</dbReference>
<accession>A0A1R2CT03</accession>
<dbReference type="SUPFAM" id="SSF52490">
    <property type="entry name" value="Tubulin nucleotide-binding domain-like"/>
    <property type="match status" value="1"/>
</dbReference>
<dbReference type="PROSITE" id="PS00227">
    <property type="entry name" value="TUBULIN"/>
    <property type="match status" value="1"/>
</dbReference>
<dbReference type="Pfam" id="PF03953">
    <property type="entry name" value="Tubulin_C"/>
    <property type="match status" value="1"/>
</dbReference>
<dbReference type="GO" id="GO:0007017">
    <property type="term" value="P:microtubule-based process"/>
    <property type="evidence" value="ECO:0007669"/>
    <property type="project" value="InterPro"/>
</dbReference>
<evidence type="ECO:0000256" key="4">
    <source>
        <dbReference type="ARBA" id="ARBA00022741"/>
    </source>
</evidence>
<comment type="caution">
    <text evidence="11">The sequence shown here is derived from an EMBL/GenBank/DDBJ whole genome shotgun (WGS) entry which is preliminary data.</text>
</comment>
<evidence type="ECO:0000256" key="6">
    <source>
        <dbReference type="ARBA" id="ARBA00022990"/>
    </source>
</evidence>
<dbReference type="PANTHER" id="PTHR11588">
    <property type="entry name" value="TUBULIN"/>
    <property type="match status" value="1"/>
</dbReference>
<protein>
    <recommendedName>
        <fullName evidence="9">Tubulin alpha chain</fullName>
    </recommendedName>
</protein>
<dbReference type="InterPro" id="IPR023123">
    <property type="entry name" value="Tubulin_C"/>
</dbReference>
<evidence type="ECO:0000259" key="10">
    <source>
        <dbReference type="SMART" id="SM00864"/>
    </source>
</evidence>
<organism evidence="11 12">
    <name type="scientific">Stentor coeruleus</name>
    <dbReference type="NCBI Taxonomy" id="5963"/>
    <lineage>
        <taxon>Eukaryota</taxon>
        <taxon>Sar</taxon>
        <taxon>Alveolata</taxon>
        <taxon>Ciliophora</taxon>
        <taxon>Postciliodesmatophora</taxon>
        <taxon>Heterotrichea</taxon>
        <taxon>Heterotrichida</taxon>
        <taxon>Stentoridae</taxon>
        <taxon>Stentor</taxon>
    </lineage>
</organism>
<name>A0A1R2CT03_9CILI</name>
<keyword evidence="5" id="KW-0378">Hydrolase</keyword>
<sequence length="405" mass="45627">MCLEHNINEIGRMSFTPDNHDFTSFYSEIRDEVYSPRALFIDTDPVSIDWLSRSQYTRIYNPNMLISSKEDSGGVFCRTMTDLVTIDLYMEKIRTLVEACDNLQGFNLYFAAGGGTGSGISSMILDSIKSEYQNKNIMSFVIYPSPEVPKGTLNYYNSTLATDYLIKHSDSIIVLDNKALFSICKNELHIEIPSFNQLNRVASLTINSITSNFRFPNGHFSSPHDISQLLSQGNKKFLTTSFAPISNTGFSEVSLEDLSILALSDRYSNIGCYEGPSKSYACSITYRGDVDIENAEMAVKACFDKKYINFIDESTKLPYGVNSDRPGVYPHGEIVPMSRSACVINNSQRVKGFFGNIDHKFCLLFAKRAFVYHYCASGIEEGELCEAIENLIHLENEYEDKKVNE</sequence>
<dbReference type="InterPro" id="IPR002452">
    <property type="entry name" value="Alpha_tubulin"/>
</dbReference>
<dbReference type="Pfam" id="PF00091">
    <property type="entry name" value="Tubulin"/>
    <property type="match status" value="1"/>
</dbReference>
<evidence type="ECO:0000256" key="5">
    <source>
        <dbReference type="ARBA" id="ARBA00022801"/>
    </source>
</evidence>
<dbReference type="InterPro" id="IPR008280">
    <property type="entry name" value="Tub_FtsZ_C"/>
</dbReference>
<dbReference type="InterPro" id="IPR000217">
    <property type="entry name" value="Tubulin"/>
</dbReference>
<dbReference type="Gene3D" id="3.40.50.1440">
    <property type="entry name" value="Tubulin/FtsZ, GTPase domain"/>
    <property type="match status" value="1"/>
</dbReference>
<dbReference type="InterPro" id="IPR037103">
    <property type="entry name" value="Tubulin/FtsZ-like_C"/>
</dbReference>
<evidence type="ECO:0000313" key="11">
    <source>
        <dbReference type="EMBL" id="OMJ92149.1"/>
    </source>
</evidence>
<evidence type="ECO:0000256" key="3">
    <source>
        <dbReference type="ARBA" id="ARBA00022701"/>
    </source>
</evidence>
<evidence type="ECO:0000313" key="12">
    <source>
        <dbReference type="Proteomes" id="UP000187209"/>
    </source>
</evidence>
<comment type="subunit">
    <text evidence="9">Dimer of alpha and beta chains. A typical microtubule is a hollow water-filled tube with an outer diameter of 25 nm and an inner diameter of 15 nM. Alpha-beta heterodimers associate head-to-tail to form protofilaments running lengthwise along the microtubule wall with the beta-tubulin subunit facing the microtubule plus end conferring a structural polarity. Microtubules usually have 13 protofilaments but different protofilament numbers can be found in some organisms and specialized cells.</text>
</comment>
<evidence type="ECO:0000256" key="8">
    <source>
        <dbReference type="ARBA" id="ARBA00049117"/>
    </source>
</evidence>
<proteinExistence type="inferred from homology"/>
<dbReference type="SUPFAM" id="SSF55307">
    <property type="entry name" value="Tubulin C-terminal domain-like"/>
    <property type="match status" value="1"/>
</dbReference>
<evidence type="ECO:0000256" key="2">
    <source>
        <dbReference type="ARBA" id="ARBA00022490"/>
    </source>
</evidence>
<dbReference type="GO" id="GO:0005525">
    <property type="term" value="F:GTP binding"/>
    <property type="evidence" value="ECO:0007669"/>
    <property type="project" value="UniProtKB-UniRule"/>
</dbReference>
<reference evidence="11 12" key="1">
    <citation type="submission" date="2016-11" db="EMBL/GenBank/DDBJ databases">
        <title>The macronuclear genome of Stentor coeruleus: a giant cell with tiny introns.</title>
        <authorList>
            <person name="Slabodnick M."/>
            <person name="Ruby J.G."/>
            <person name="Reiff S.B."/>
            <person name="Swart E.C."/>
            <person name="Gosai S."/>
            <person name="Prabakaran S."/>
            <person name="Witkowska E."/>
            <person name="Larue G.E."/>
            <person name="Fisher S."/>
            <person name="Freeman R.M."/>
            <person name="Gunawardena J."/>
            <person name="Chu W."/>
            <person name="Stover N.A."/>
            <person name="Gregory B.D."/>
            <person name="Nowacki M."/>
            <person name="Derisi J."/>
            <person name="Roy S.W."/>
            <person name="Marshall W.F."/>
            <person name="Sood P."/>
        </authorList>
    </citation>
    <scope>NUCLEOTIDE SEQUENCE [LARGE SCALE GENOMIC DNA]</scope>
    <source>
        <strain evidence="11">WM001</strain>
    </source>
</reference>
<keyword evidence="12" id="KW-1185">Reference proteome</keyword>
<keyword evidence="4 9" id="KW-0547">Nucleotide-binding</keyword>
<dbReference type="InterPro" id="IPR036525">
    <property type="entry name" value="Tubulin/FtsZ_GTPase_sf"/>
</dbReference>
<gene>
    <name evidence="11" type="ORF">SteCoe_5138</name>
</gene>
<dbReference type="Proteomes" id="UP000187209">
    <property type="component" value="Unassembled WGS sequence"/>
</dbReference>
<evidence type="ECO:0000256" key="1">
    <source>
        <dbReference type="ARBA" id="ARBA00009636"/>
    </source>
</evidence>
<keyword evidence="3 9" id="KW-0493">Microtubule</keyword>
<keyword evidence="6" id="KW-0007">Acetylation</keyword>
<evidence type="ECO:0000256" key="7">
    <source>
        <dbReference type="ARBA" id="ARBA00023134"/>
    </source>
</evidence>
<evidence type="ECO:0000256" key="9">
    <source>
        <dbReference type="RuleBase" id="RU000352"/>
    </source>
</evidence>
<feature type="domain" description="Tubulin/FtsZ GTPase" evidence="10">
    <location>
        <begin position="22"/>
        <end position="217"/>
    </location>
</feature>
<comment type="function">
    <text evidence="9">Tubulin is the major constituent of microtubules, a cylinder consisting of laterally associated linear protofilaments composed of alpha- and beta-tubulin heterodimers. Microtubules grow by the addition of GTP-tubulin dimers to the microtubule end, where a stabilizing cap forms. Below the cap, tubulin dimers are in GDP-bound state, owing to GTPase activity of alpha-tubulin.</text>
</comment>
<comment type="similarity">
    <text evidence="1 9">Belongs to the tubulin family.</text>
</comment>
<comment type="catalytic activity">
    <reaction evidence="8">
        <text>GTP + H2O = GDP + phosphate + H(+)</text>
        <dbReference type="Rhea" id="RHEA:19669"/>
        <dbReference type="ChEBI" id="CHEBI:15377"/>
        <dbReference type="ChEBI" id="CHEBI:15378"/>
        <dbReference type="ChEBI" id="CHEBI:37565"/>
        <dbReference type="ChEBI" id="CHEBI:43474"/>
        <dbReference type="ChEBI" id="CHEBI:58189"/>
    </reaction>
    <physiologicalReaction direction="left-to-right" evidence="8">
        <dbReference type="Rhea" id="RHEA:19670"/>
    </physiologicalReaction>
</comment>
<dbReference type="GO" id="GO:0005874">
    <property type="term" value="C:microtubule"/>
    <property type="evidence" value="ECO:0007669"/>
    <property type="project" value="UniProtKB-KW"/>
</dbReference>